<reference evidence="1 2" key="1">
    <citation type="submission" date="2014-02" db="EMBL/GenBank/DDBJ databases">
        <title>Expanding our view of genomic diversity in Candidatus Accumulibacter clades.</title>
        <authorList>
            <person name="Skennerton C.T."/>
            <person name="Barr J.J."/>
            <person name="Slater F.R."/>
            <person name="Bond P.L."/>
            <person name="Tyson G.W."/>
        </authorList>
    </citation>
    <scope>NUCLEOTIDE SEQUENCE [LARGE SCALE GENOMIC DNA]</scope>
    <source>
        <strain evidence="2">BA-91</strain>
    </source>
</reference>
<dbReference type="Gene3D" id="1.10.10.10">
    <property type="entry name" value="Winged helix-like DNA-binding domain superfamily/Winged helix DNA-binding domain"/>
    <property type="match status" value="1"/>
</dbReference>
<evidence type="ECO:0000313" key="1">
    <source>
        <dbReference type="EMBL" id="KFB73215.1"/>
    </source>
</evidence>
<evidence type="ECO:0008006" key="3">
    <source>
        <dbReference type="Google" id="ProtNLM"/>
    </source>
</evidence>
<dbReference type="InterPro" id="IPR036388">
    <property type="entry name" value="WH-like_DNA-bd_sf"/>
</dbReference>
<organism evidence="1 2">
    <name type="scientific">Candidatus Accumulibacter phosphatis</name>
    <dbReference type="NCBI Taxonomy" id="327160"/>
    <lineage>
        <taxon>Bacteria</taxon>
        <taxon>Pseudomonadati</taxon>
        <taxon>Pseudomonadota</taxon>
        <taxon>Betaproteobacteria</taxon>
        <taxon>Candidatus Accumulibacter</taxon>
    </lineage>
</organism>
<sequence length="95" mass="11035">MNDLLKTLYLVRALSAKSLTSQELQDLLRLSLPTLNRHLSSARNLGAVITARQTNRQWRYHLDNSDAVQNTLNTWIRLEEQRDLTADDFARPCKR</sequence>
<comment type="caution">
    <text evidence="1">The sequence shown here is derived from an EMBL/GenBank/DDBJ whole genome shotgun (WGS) entry which is preliminary data.</text>
</comment>
<proteinExistence type="predicted"/>
<accession>A0A080LYY8</accession>
<protein>
    <recommendedName>
        <fullName evidence="3">HTH arsR-type domain-containing protein</fullName>
    </recommendedName>
</protein>
<name>A0A080LYY8_9PROT</name>
<dbReference type="SUPFAM" id="SSF46785">
    <property type="entry name" value="Winged helix' DNA-binding domain"/>
    <property type="match status" value="1"/>
</dbReference>
<gene>
    <name evidence="1" type="ORF">AW09_001526</name>
</gene>
<evidence type="ECO:0000313" key="2">
    <source>
        <dbReference type="Proteomes" id="UP000020077"/>
    </source>
</evidence>
<dbReference type="EMBL" id="JDVG02000262">
    <property type="protein sequence ID" value="KFB73215.1"/>
    <property type="molecule type" value="Genomic_DNA"/>
</dbReference>
<dbReference type="AlphaFoldDB" id="A0A080LYY8"/>
<dbReference type="Proteomes" id="UP000020077">
    <property type="component" value="Unassembled WGS sequence"/>
</dbReference>
<dbReference type="InterPro" id="IPR036390">
    <property type="entry name" value="WH_DNA-bd_sf"/>
</dbReference>